<dbReference type="SUPFAM" id="SSF46785">
    <property type="entry name" value="Winged helix' DNA-binding domain"/>
    <property type="match status" value="1"/>
</dbReference>
<sequence length="197" mass="22250">MFFHLQHMMTLPPACTREVIRRVAQRNTELNSFHRVRGSDMSADKSPLHLQAADCDSLLLDNQLCFALYSTSLMMTKVYKPLLQALGLTYPQYLAMMVLWEQDGLTVGDVSTRLLTDPGSLTPLLKRLEGEGFISRTRSKEDERVVLLHLTEQGRALQHKALSVPGCILSSSGLTMDTLRELQARLLDLRDHLQQSL</sequence>
<gene>
    <name evidence="8" type="ORF">ALQ51_100081</name>
    <name evidence="7" type="ORF">ALQ53_100209</name>
</gene>
<evidence type="ECO:0000259" key="6">
    <source>
        <dbReference type="PROSITE" id="PS50995"/>
    </source>
</evidence>
<feature type="domain" description="HTH marR-type" evidence="6">
    <location>
        <begin position="61"/>
        <end position="188"/>
    </location>
</feature>
<dbReference type="InterPro" id="IPR055166">
    <property type="entry name" value="Transc_reg_Sar_Rot_HTH"/>
</dbReference>
<name>A0A3M3QAP4_PSECA</name>
<dbReference type="AlphaFoldDB" id="A0A3M3QAP4"/>
<dbReference type="Proteomes" id="UP000270524">
    <property type="component" value="Unassembled WGS sequence"/>
</dbReference>
<proteinExistence type="predicted"/>
<dbReference type="PRINTS" id="PR00598">
    <property type="entry name" value="HTHMARR"/>
</dbReference>
<evidence type="ECO:0000313" key="8">
    <source>
        <dbReference type="EMBL" id="RMN97459.1"/>
    </source>
</evidence>
<comment type="subcellular location">
    <subcellularLocation>
        <location evidence="1">Cytoplasm</location>
    </subcellularLocation>
</comment>
<dbReference type="InterPro" id="IPR036390">
    <property type="entry name" value="WH_DNA-bd_sf"/>
</dbReference>
<keyword evidence="5" id="KW-0804">Transcription</keyword>
<dbReference type="InterPro" id="IPR036388">
    <property type="entry name" value="WH-like_DNA-bd_sf"/>
</dbReference>
<keyword evidence="2" id="KW-0963">Cytoplasm</keyword>
<comment type="caution">
    <text evidence="8">The sequence shown here is derived from an EMBL/GenBank/DDBJ whole genome shotgun (WGS) entry which is preliminary data.</text>
</comment>
<evidence type="ECO:0000256" key="3">
    <source>
        <dbReference type="ARBA" id="ARBA00023015"/>
    </source>
</evidence>
<dbReference type="EMBL" id="RBPJ01000129">
    <property type="protein sequence ID" value="RMN97459.1"/>
    <property type="molecule type" value="Genomic_DNA"/>
</dbReference>
<dbReference type="FunFam" id="1.10.10.10:FF:000163">
    <property type="entry name" value="MarR family transcriptional regulator"/>
    <property type="match status" value="1"/>
</dbReference>
<evidence type="ECO:0000313" key="10">
    <source>
        <dbReference type="Proteomes" id="UP000270524"/>
    </source>
</evidence>
<dbReference type="PANTHER" id="PTHR33164">
    <property type="entry name" value="TRANSCRIPTIONAL REGULATOR, MARR FAMILY"/>
    <property type="match status" value="1"/>
</dbReference>
<keyword evidence="3" id="KW-0805">Transcription regulation</keyword>
<protein>
    <submittedName>
        <fullName evidence="8">MarR family transcriptional regulator</fullName>
    </submittedName>
</protein>
<dbReference type="PANTHER" id="PTHR33164:SF5">
    <property type="entry name" value="ORGANIC HYDROPEROXIDE RESISTANCE TRANSCRIPTIONAL REGULATOR"/>
    <property type="match status" value="1"/>
</dbReference>
<dbReference type="Proteomes" id="UP000269335">
    <property type="component" value="Unassembled WGS sequence"/>
</dbReference>
<dbReference type="GO" id="GO:0003677">
    <property type="term" value="F:DNA binding"/>
    <property type="evidence" value="ECO:0007669"/>
    <property type="project" value="UniProtKB-KW"/>
</dbReference>
<evidence type="ECO:0000256" key="1">
    <source>
        <dbReference type="ARBA" id="ARBA00004496"/>
    </source>
</evidence>
<dbReference type="Pfam" id="PF22381">
    <property type="entry name" value="Staph_reg_Sar_Rot"/>
    <property type="match status" value="1"/>
</dbReference>
<dbReference type="InterPro" id="IPR000835">
    <property type="entry name" value="HTH_MarR-typ"/>
</dbReference>
<keyword evidence="4" id="KW-0238">DNA-binding</keyword>
<dbReference type="GO" id="GO:0005737">
    <property type="term" value="C:cytoplasm"/>
    <property type="evidence" value="ECO:0007669"/>
    <property type="project" value="UniProtKB-SubCell"/>
</dbReference>
<dbReference type="InterPro" id="IPR039422">
    <property type="entry name" value="MarR/SlyA-like"/>
</dbReference>
<dbReference type="PROSITE" id="PS50995">
    <property type="entry name" value="HTH_MARR_2"/>
    <property type="match status" value="1"/>
</dbReference>
<organism evidence="8 10">
    <name type="scientific">Pseudomonas cannabina</name>
    <dbReference type="NCBI Taxonomy" id="86840"/>
    <lineage>
        <taxon>Bacteria</taxon>
        <taxon>Pseudomonadati</taxon>
        <taxon>Pseudomonadota</taxon>
        <taxon>Gammaproteobacteria</taxon>
        <taxon>Pseudomonadales</taxon>
        <taxon>Pseudomonadaceae</taxon>
        <taxon>Pseudomonas</taxon>
    </lineage>
</organism>
<evidence type="ECO:0000256" key="2">
    <source>
        <dbReference type="ARBA" id="ARBA00022490"/>
    </source>
</evidence>
<dbReference type="EMBL" id="RBPH01000129">
    <property type="protein sequence ID" value="RMN81315.1"/>
    <property type="molecule type" value="Genomic_DNA"/>
</dbReference>
<evidence type="ECO:0000313" key="9">
    <source>
        <dbReference type="Proteomes" id="UP000269335"/>
    </source>
</evidence>
<reference evidence="9 10" key="1">
    <citation type="submission" date="2018-08" db="EMBL/GenBank/DDBJ databases">
        <title>Recombination of ecologically and evolutionarily significant loci maintains genetic cohesion in the Pseudomonas syringae species complex.</title>
        <authorList>
            <person name="Dillon M."/>
            <person name="Thakur S."/>
            <person name="Almeida R.N.D."/>
            <person name="Weir B.S."/>
            <person name="Guttman D.S."/>
        </authorList>
    </citation>
    <scope>NUCLEOTIDE SEQUENCE [LARGE SCALE GENOMIC DNA]</scope>
    <source>
        <strain evidence="7 9">ICMP 15201</strain>
        <strain evidence="8 10">ICMP 15203</strain>
    </source>
</reference>
<dbReference type="GO" id="GO:0003700">
    <property type="term" value="F:DNA-binding transcription factor activity"/>
    <property type="evidence" value="ECO:0007669"/>
    <property type="project" value="InterPro"/>
</dbReference>
<evidence type="ECO:0000256" key="4">
    <source>
        <dbReference type="ARBA" id="ARBA00023125"/>
    </source>
</evidence>
<accession>A0A3M3QAP4</accession>
<evidence type="ECO:0000313" key="7">
    <source>
        <dbReference type="EMBL" id="RMN81315.1"/>
    </source>
</evidence>
<dbReference type="Gene3D" id="1.10.10.10">
    <property type="entry name" value="Winged helix-like DNA-binding domain superfamily/Winged helix DNA-binding domain"/>
    <property type="match status" value="1"/>
</dbReference>
<evidence type="ECO:0000256" key="5">
    <source>
        <dbReference type="ARBA" id="ARBA00023163"/>
    </source>
</evidence>
<dbReference type="SMART" id="SM00347">
    <property type="entry name" value="HTH_MARR"/>
    <property type="match status" value="1"/>
</dbReference>
<dbReference type="GO" id="GO:0006950">
    <property type="term" value="P:response to stress"/>
    <property type="evidence" value="ECO:0007669"/>
    <property type="project" value="TreeGrafter"/>
</dbReference>